<reference evidence="1" key="1">
    <citation type="submission" date="2024-09" db="EMBL/GenBank/DDBJ databases">
        <title>Black Yeasts Isolated from many extreme environments.</title>
        <authorList>
            <person name="Coleine C."/>
            <person name="Stajich J.E."/>
            <person name="Selbmann L."/>
        </authorList>
    </citation>
    <scope>NUCLEOTIDE SEQUENCE</scope>
    <source>
        <strain evidence="1">CCFEE 5737</strain>
    </source>
</reference>
<proteinExistence type="predicted"/>
<accession>A0ACC3DWQ7</accession>
<organism evidence="1 2">
    <name type="scientific">Coniosporium uncinatum</name>
    <dbReference type="NCBI Taxonomy" id="93489"/>
    <lineage>
        <taxon>Eukaryota</taxon>
        <taxon>Fungi</taxon>
        <taxon>Dikarya</taxon>
        <taxon>Ascomycota</taxon>
        <taxon>Pezizomycotina</taxon>
        <taxon>Dothideomycetes</taxon>
        <taxon>Dothideomycetes incertae sedis</taxon>
        <taxon>Coniosporium</taxon>
    </lineage>
</organism>
<keyword evidence="2" id="KW-1185">Reference proteome</keyword>
<gene>
    <name evidence="1" type="ORF">LTS18_009896</name>
</gene>
<sequence>MAVSSLWMLLAAAIMQLPLLVLTAPLAARQAPAGVPSYVIRYAPLVYLFSGDPYRPTNLTVHLQNTQPEINYTAVSGYPFPLTLSNLDQVPAGAFLTLTTDITTTPTYLLGSTPDSSGRISSAIPATIIVAPKANATVDVFYLYFYSYNWGGIVNILNRNFGNHVGDWEHTMVRFVDEVPTTAWYSQHASGQASTWAALQKSDQGRPYAYSANGSHATYATAGTHDHTIPDLDLDIDVLLTDDCDAGVLWDPTLSAYYYTYDVATNSFGTYDNATPTAYLNFGGKWGDQHYPDSDPRQENLLRLDLVYKYSDGPTGPKDQGLARVNVCPDSEEECEIRDKLT</sequence>
<name>A0ACC3DWQ7_9PEZI</name>
<dbReference type="EMBL" id="JAWDJW010000272">
    <property type="protein sequence ID" value="KAK3081132.1"/>
    <property type="molecule type" value="Genomic_DNA"/>
</dbReference>
<evidence type="ECO:0000313" key="1">
    <source>
        <dbReference type="EMBL" id="KAK3081132.1"/>
    </source>
</evidence>
<dbReference type="Proteomes" id="UP001186974">
    <property type="component" value="Unassembled WGS sequence"/>
</dbReference>
<protein>
    <submittedName>
        <fullName evidence="1">Uncharacterized protein</fullName>
    </submittedName>
</protein>
<evidence type="ECO:0000313" key="2">
    <source>
        <dbReference type="Proteomes" id="UP001186974"/>
    </source>
</evidence>
<comment type="caution">
    <text evidence="1">The sequence shown here is derived from an EMBL/GenBank/DDBJ whole genome shotgun (WGS) entry which is preliminary data.</text>
</comment>